<dbReference type="SUPFAM" id="SSF47413">
    <property type="entry name" value="lambda repressor-like DNA-binding domains"/>
    <property type="match status" value="1"/>
</dbReference>
<dbReference type="CDD" id="cd06267">
    <property type="entry name" value="PBP1_LacI_sugar_binding-like"/>
    <property type="match status" value="1"/>
</dbReference>
<keyword evidence="3" id="KW-0804">Transcription</keyword>
<name>A0A3M0G6V9_9ACTN</name>
<dbReference type="InterPro" id="IPR000843">
    <property type="entry name" value="HTH_LacI"/>
</dbReference>
<evidence type="ECO:0000313" key="5">
    <source>
        <dbReference type="EMBL" id="RMB59847.1"/>
    </source>
</evidence>
<evidence type="ECO:0000256" key="3">
    <source>
        <dbReference type="ARBA" id="ARBA00023163"/>
    </source>
</evidence>
<dbReference type="Gene3D" id="3.40.50.2300">
    <property type="match status" value="2"/>
</dbReference>
<feature type="domain" description="HTH lacI-type" evidence="4">
    <location>
        <begin position="7"/>
        <end position="61"/>
    </location>
</feature>
<dbReference type="PROSITE" id="PS00356">
    <property type="entry name" value="HTH_LACI_1"/>
    <property type="match status" value="1"/>
</dbReference>
<dbReference type="InterPro" id="IPR010982">
    <property type="entry name" value="Lambda_DNA-bd_dom_sf"/>
</dbReference>
<dbReference type="Pfam" id="PF00356">
    <property type="entry name" value="LacI"/>
    <property type="match status" value="1"/>
</dbReference>
<gene>
    <name evidence="5" type="ORF">EAX62_08885</name>
</gene>
<evidence type="ECO:0000256" key="2">
    <source>
        <dbReference type="ARBA" id="ARBA00023125"/>
    </source>
</evidence>
<proteinExistence type="predicted"/>
<dbReference type="OrthoDB" id="3595338at2"/>
<dbReference type="AlphaFoldDB" id="A0A3M0G6V9"/>
<reference evidence="5 6" key="1">
    <citation type="submission" date="2018-10" db="EMBL/GenBank/DDBJ databases">
        <title>Tessaracoccus antarcticuss sp. nov., isolated from sediment.</title>
        <authorList>
            <person name="Zhou L.Y."/>
            <person name="Du Z.J."/>
        </authorList>
    </citation>
    <scope>NUCLEOTIDE SEQUENCE [LARGE SCALE GENOMIC DNA]</scope>
    <source>
        <strain evidence="5 6">JDX10</strain>
    </source>
</reference>
<keyword evidence="2" id="KW-0238">DNA-binding</keyword>
<dbReference type="SUPFAM" id="SSF53822">
    <property type="entry name" value="Periplasmic binding protein-like I"/>
    <property type="match status" value="1"/>
</dbReference>
<dbReference type="Proteomes" id="UP000275256">
    <property type="component" value="Unassembled WGS sequence"/>
</dbReference>
<evidence type="ECO:0000256" key="1">
    <source>
        <dbReference type="ARBA" id="ARBA00023015"/>
    </source>
</evidence>
<dbReference type="PANTHER" id="PTHR30146:SF109">
    <property type="entry name" value="HTH-TYPE TRANSCRIPTIONAL REGULATOR GALS"/>
    <property type="match status" value="1"/>
</dbReference>
<dbReference type="Pfam" id="PF13407">
    <property type="entry name" value="Peripla_BP_4"/>
    <property type="match status" value="1"/>
</dbReference>
<evidence type="ECO:0000259" key="4">
    <source>
        <dbReference type="PROSITE" id="PS50932"/>
    </source>
</evidence>
<dbReference type="PANTHER" id="PTHR30146">
    <property type="entry name" value="LACI-RELATED TRANSCRIPTIONAL REPRESSOR"/>
    <property type="match status" value="1"/>
</dbReference>
<dbReference type="InterPro" id="IPR025997">
    <property type="entry name" value="SBP_2_dom"/>
</dbReference>
<dbReference type="InterPro" id="IPR028082">
    <property type="entry name" value="Peripla_BP_I"/>
</dbReference>
<keyword evidence="6" id="KW-1185">Reference proteome</keyword>
<dbReference type="PROSITE" id="PS50932">
    <property type="entry name" value="HTH_LACI_2"/>
    <property type="match status" value="1"/>
</dbReference>
<dbReference type="EMBL" id="REFW01000002">
    <property type="protein sequence ID" value="RMB59847.1"/>
    <property type="molecule type" value="Genomic_DNA"/>
</dbReference>
<accession>A0A3M0G6V9</accession>
<dbReference type="SMART" id="SM00354">
    <property type="entry name" value="HTH_LACI"/>
    <property type="match status" value="1"/>
</dbReference>
<protein>
    <submittedName>
        <fullName evidence="5">LacI family transcriptional regulator</fullName>
    </submittedName>
</protein>
<evidence type="ECO:0000313" key="6">
    <source>
        <dbReference type="Proteomes" id="UP000275256"/>
    </source>
</evidence>
<organism evidence="5 6">
    <name type="scientific">Tessaracoccus antarcticus</name>
    <dbReference type="NCBI Taxonomy" id="2479848"/>
    <lineage>
        <taxon>Bacteria</taxon>
        <taxon>Bacillati</taxon>
        <taxon>Actinomycetota</taxon>
        <taxon>Actinomycetes</taxon>
        <taxon>Propionibacteriales</taxon>
        <taxon>Propionibacteriaceae</taxon>
        <taxon>Tessaracoccus</taxon>
    </lineage>
</organism>
<dbReference type="GO" id="GO:0000976">
    <property type="term" value="F:transcription cis-regulatory region binding"/>
    <property type="evidence" value="ECO:0007669"/>
    <property type="project" value="TreeGrafter"/>
</dbReference>
<dbReference type="Gene3D" id="1.10.260.40">
    <property type="entry name" value="lambda repressor-like DNA-binding domains"/>
    <property type="match status" value="1"/>
</dbReference>
<dbReference type="RefSeq" id="WP_121901327.1">
    <property type="nucleotide sequence ID" value="NZ_REFW01000002.1"/>
</dbReference>
<sequence length="327" mass="34634">MNVSRRATLTDVAHEARVSIKTASRVLNGVETVAPHMRARVLAAASLLGYRPHRGAATMRSGTSDMVGMIIRDMSNNFYSSLAAGAADEAQKHGCLVITCSSEGSSEREAQLTEAIFSQRPRGLLITPTSMTAPLICTEVSFGTPVVAIDEPLEGLDVDSVGFDNLLSTREAVTAAVSIGRRDFAILSDSAALRTMAPRVVGAKEALAAKGLRVRPGMTIPDIHTESQARAATARILSLPRPPDAIFCANNVSALGAAAEIHTSGLNVAIVAFDEFPLSHTQNGPVLVIEHDDRAMGAMAAQLLFDRLADPGRATRHIVVETALRIH</sequence>
<comment type="caution">
    <text evidence="5">The sequence shown here is derived from an EMBL/GenBank/DDBJ whole genome shotgun (WGS) entry which is preliminary data.</text>
</comment>
<dbReference type="CDD" id="cd01392">
    <property type="entry name" value="HTH_LacI"/>
    <property type="match status" value="1"/>
</dbReference>
<dbReference type="GO" id="GO:0003700">
    <property type="term" value="F:DNA-binding transcription factor activity"/>
    <property type="evidence" value="ECO:0007669"/>
    <property type="project" value="TreeGrafter"/>
</dbReference>
<keyword evidence="1" id="KW-0805">Transcription regulation</keyword>